<dbReference type="PANTHER" id="PTHR18901">
    <property type="entry name" value="2-DEOXYGLUCOSE-6-PHOSPHATE PHOSPHATASE 2"/>
    <property type="match status" value="1"/>
</dbReference>
<evidence type="ECO:0000256" key="8">
    <source>
        <dbReference type="ARBA" id="ARBA00023277"/>
    </source>
</evidence>
<dbReference type="InterPro" id="IPR023198">
    <property type="entry name" value="PGP-like_dom2"/>
</dbReference>
<evidence type="ECO:0000256" key="6">
    <source>
        <dbReference type="ARBA" id="ARBA00022842"/>
    </source>
</evidence>
<evidence type="ECO:0000256" key="7">
    <source>
        <dbReference type="ARBA" id="ARBA00023235"/>
    </source>
</evidence>
<keyword evidence="5 14" id="KW-0479">Metal-binding</keyword>
<evidence type="ECO:0000313" key="16">
    <source>
        <dbReference type="EMBL" id="KRN56636.1"/>
    </source>
</evidence>
<dbReference type="PATRIC" id="fig|1449336.4.peg.904"/>
<dbReference type="SUPFAM" id="SSF56784">
    <property type="entry name" value="HAD-like"/>
    <property type="match status" value="1"/>
</dbReference>
<name>A0A0R2I356_CARDV</name>
<feature type="binding site" evidence="14">
    <location>
        <position position="9"/>
    </location>
    <ligand>
        <name>Mg(2+)</name>
        <dbReference type="ChEBI" id="CHEBI:18420"/>
    </ligand>
</feature>
<dbReference type="EC" id="5.4.2.6" evidence="10"/>
<comment type="cofactor">
    <cofactor evidence="14">
        <name>Mg(2+)</name>
        <dbReference type="ChEBI" id="CHEBI:18420"/>
    </cofactor>
    <text evidence="14">Binds 2 magnesium ions per subunit.</text>
</comment>
<dbReference type="FunFam" id="1.10.150.240:FF:000010">
    <property type="entry name" value="Beta-phosphoglucomutase"/>
    <property type="match status" value="1"/>
</dbReference>
<dbReference type="SFLD" id="SFLDS00003">
    <property type="entry name" value="Haloacid_Dehalogenase"/>
    <property type="match status" value="1"/>
</dbReference>
<dbReference type="Gene3D" id="3.40.50.1000">
    <property type="entry name" value="HAD superfamily/HAD-like"/>
    <property type="match status" value="1"/>
</dbReference>
<protein>
    <recommendedName>
        <fullName evidence="11">Beta-phosphoglucomutase</fullName>
        <ecNumber evidence="10">5.4.2.6</ecNumber>
    </recommendedName>
</protein>
<sequence>MKAVLFDLDGVITDTAHYHYKAWRWLGEEIGVVVDEAFNEELKGISRSESLEKILEKGNLTTKYTQTEKNELTTKKNDVYQKMIEEMTPNDLLPGIQELLLDLKEKQLKIGLASASQNGPFILAKLNIADLFDTIVDPTTLKAGKPAPDIFIQGAKQLAIAPVDCVGVEDAIAGVSAICAANMAAVGVGDAVQLKEATKVVPTTDLLTYPLLEKTWQDYRNEG</sequence>
<keyword evidence="3" id="KW-0963">Cytoplasm</keyword>
<comment type="similarity">
    <text evidence="2">Belongs to the HAD-like hydrolase superfamily. CbbY/CbbZ/Gph/YieH family.</text>
</comment>
<evidence type="ECO:0000256" key="4">
    <source>
        <dbReference type="ARBA" id="ARBA00022553"/>
    </source>
</evidence>
<keyword evidence="7" id="KW-0413">Isomerase</keyword>
<dbReference type="InterPro" id="IPR036412">
    <property type="entry name" value="HAD-like_sf"/>
</dbReference>
<dbReference type="InterPro" id="IPR010972">
    <property type="entry name" value="Beta-PGM"/>
</dbReference>
<keyword evidence="6 14" id="KW-0460">Magnesium</keyword>
<dbReference type="AlphaFoldDB" id="A0A0R2I356"/>
<accession>A0A0R2I356</accession>
<dbReference type="GO" id="GO:0008801">
    <property type="term" value="F:beta-phosphoglucomutase activity"/>
    <property type="evidence" value="ECO:0007669"/>
    <property type="project" value="UniProtKB-EC"/>
</dbReference>
<proteinExistence type="inferred from homology"/>
<feature type="binding site" evidence="13">
    <location>
        <position position="145"/>
    </location>
    <ligand>
        <name>substrate</name>
    </ligand>
</feature>
<feature type="site" description="Important for catalytic activity and assists the phosphoryl transfer reaction to Asp8 by balancing charge and orienting the reacting groups" evidence="15">
    <location>
        <position position="114"/>
    </location>
</feature>
<keyword evidence="4" id="KW-0597">Phosphoprotein</keyword>
<dbReference type="CDD" id="cd02598">
    <property type="entry name" value="HAD_BPGM"/>
    <property type="match status" value="1"/>
</dbReference>
<dbReference type="GO" id="GO:0000287">
    <property type="term" value="F:magnesium ion binding"/>
    <property type="evidence" value="ECO:0007669"/>
    <property type="project" value="InterPro"/>
</dbReference>
<feature type="binding site" evidence="13">
    <location>
        <begin position="42"/>
        <end position="47"/>
    </location>
    <ligand>
        <name>substrate</name>
    </ligand>
</feature>
<evidence type="ECO:0000256" key="1">
    <source>
        <dbReference type="ARBA" id="ARBA00004496"/>
    </source>
</evidence>
<feature type="binding site" evidence="14">
    <location>
        <position position="169"/>
    </location>
    <ligand>
        <name>Mg(2+)</name>
        <dbReference type="ChEBI" id="CHEBI:18420"/>
    </ligand>
</feature>
<comment type="subcellular location">
    <subcellularLocation>
        <location evidence="1">Cytoplasm</location>
    </subcellularLocation>
</comment>
<evidence type="ECO:0000256" key="3">
    <source>
        <dbReference type="ARBA" id="ARBA00022490"/>
    </source>
</evidence>
<comment type="catalytic activity">
    <reaction evidence="9">
        <text>beta-D-glucose 1-phosphate = beta-D-glucose 6-phosphate</text>
        <dbReference type="Rhea" id="RHEA:20113"/>
        <dbReference type="ChEBI" id="CHEBI:57684"/>
        <dbReference type="ChEBI" id="CHEBI:58247"/>
        <dbReference type="EC" id="5.4.2.6"/>
    </reaction>
</comment>
<evidence type="ECO:0000256" key="13">
    <source>
        <dbReference type="PIRSR" id="PIRSR610972-2"/>
    </source>
</evidence>
<dbReference type="InterPro" id="IPR010976">
    <property type="entry name" value="B-phosphoglucomutase_hydrolase"/>
</dbReference>
<feature type="active site" description="Nucleophile" evidence="12">
    <location>
        <position position="7"/>
    </location>
</feature>
<evidence type="ECO:0000256" key="2">
    <source>
        <dbReference type="ARBA" id="ARBA00006171"/>
    </source>
</evidence>
<evidence type="ECO:0000256" key="11">
    <source>
        <dbReference type="ARBA" id="ARBA00044991"/>
    </source>
</evidence>
<dbReference type="InterPro" id="IPR006439">
    <property type="entry name" value="HAD-SF_hydro_IA"/>
</dbReference>
<feature type="binding site" evidence="13">
    <location>
        <position position="23"/>
    </location>
    <ligand>
        <name>substrate</name>
    </ligand>
</feature>
<keyword evidence="8" id="KW-0119">Carbohydrate metabolism</keyword>
<dbReference type="GeneID" id="89589961"/>
<dbReference type="SFLD" id="SFLDF00046">
    <property type="entry name" value="beta-phosphoglucomutase"/>
    <property type="match status" value="1"/>
</dbReference>
<feature type="binding site" evidence="13">
    <location>
        <begin position="114"/>
        <end position="118"/>
    </location>
    <ligand>
        <name>substrate</name>
    </ligand>
</feature>
<dbReference type="InterPro" id="IPR023214">
    <property type="entry name" value="HAD_sf"/>
</dbReference>
<dbReference type="eggNOG" id="COG0637">
    <property type="taxonomic scope" value="Bacteria"/>
</dbReference>
<evidence type="ECO:0000256" key="14">
    <source>
        <dbReference type="PIRSR" id="PIRSR610972-3"/>
    </source>
</evidence>
<evidence type="ECO:0000256" key="10">
    <source>
        <dbReference type="ARBA" id="ARBA00044968"/>
    </source>
</evidence>
<dbReference type="NCBIfam" id="TIGR02009">
    <property type="entry name" value="PGMB-YQAB-SF"/>
    <property type="match status" value="1"/>
</dbReference>
<dbReference type="NCBIfam" id="TIGR01990">
    <property type="entry name" value="bPGM"/>
    <property type="match status" value="1"/>
</dbReference>
<feature type="site" description="Important for catalytic activity and assists the phosphoryl transfer reaction to Asp8 by balancing charge and orienting the reacting groups" evidence="15">
    <location>
        <position position="145"/>
    </location>
</feature>
<feature type="binding site" evidence="14">
    <location>
        <position position="7"/>
    </location>
    <ligand>
        <name>Mg(2+)</name>
        <dbReference type="ChEBI" id="CHEBI:18420"/>
    </ligand>
</feature>
<dbReference type="SFLD" id="SFLDG01135">
    <property type="entry name" value="C1.5.6:_HAD__Beta-PGM__Phospha"/>
    <property type="match status" value="1"/>
</dbReference>
<feature type="binding site" evidence="14">
    <location>
        <position position="170"/>
    </location>
    <ligand>
        <name>Mg(2+)</name>
        <dbReference type="ChEBI" id="CHEBI:18420"/>
    </ligand>
</feature>
<evidence type="ECO:0000256" key="12">
    <source>
        <dbReference type="PIRSR" id="PIRSR610972-1"/>
    </source>
</evidence>
<evidence type="ECO:0000256" key="5">
    <source>
        <dbReference type="ARBA" id="ARBA00022723"/>
    </source>
</evidence>
<gene>
    <name evidence="16" type="ORF">IV74_GL000884</name>
</gene>
<evidence type="ECO:0000313" key="17">
    <source>
        <dbReference type="Proteomes" id="UP000051658"/>
    </source>
</evidence>
<feature type="binding site" evidence="13">
    <location>
        <position position="50"/>
    </location>
    <ligand>
        <name>substrate</name>
    </ligand>
</feature>
<evidence type="ECO:0000256" key="9">
    <source>
        <dbReference type="ARBA" id="ARBA00044926"/>
    </source>
</evidence>
<evidence type="ECO:0000256" key="15">
    <source>
        <dbReference type="PIRSR" id="PIRSR610972-4"/>
    </source>
</evidence>
<dbReference type="PANTHER" id="PTHR18901:SF38">
    <property type="entry name" value="PSEUDOURIDINE-5'-PHOSPHATASE"/>
    <property type="match status" value="1"/>
</dbReference>
<dbReference type="GO" id="GO:0005737">
    <property type="term" value="C:cytoplasm"/>
    <property type="evidence" value="ECO:0007669"/>
    <property type="project" value="UniProtKB-SubCell"/>
</dbReference>
<organism evidence="16 17">
    <name type="scientific">Carnobacterium divergens DSM 20623</name>
    <dbReference type="NCBI Taxonomy" id="1449336"/>
    <lineage>
        <taxon>Bacteria</taxon>
        <taxon>Bacillati</taxon>
        <taxon>Bacillota</taxon>
        <taxon>Bacilli</taxon>
        <taxon>Lactobacillales</taxon>
        <taxon>Carnobacteriaceae</taxon>
        <taxon>Carnobacterium</taxon>
    </lineage>
</organism>
<feature type="binding site" evidence="13">
    <location>
        <begin position="7"/>
        <end position="9"/>
    </location>
    <ligand>
        <name>substrate</name>
    </ligand>
</feature>
<dbReference type="Gene3D" id="1.10.150.240">
    <property type="entry name" value="Putative phosphatase, domain 2"/>
    <property type="match status" value="1"/>
</dbReference>
<dbReference type="GO" id="GO:0005975">
    <property type="term" value="P:carbohydrate metabolic process"/>
    <property type="evidence" value="ECO:0007669"/>
    <property type="project" value="InterPro"/>
</dbReference>
<dbReference type="SFLD" id="SFLDG01129">
    <property type="entry name" value="C1.5:_HAD__Beta-PGM__Phosphata"/>
    <property type="match status" value="1"/>
</dbReference>
<dbReference type="Proteomes" id="UP000051658">
    <property type="component" value="Unassembled WGS sequence"/>
</dbReference>
<dbReference type="Pfam" id="PF00702">
    <property type="entry name" value="Hydrolase"/>
    <property type="match status" value="1"/>
</dbReference>
<keyword evidence="17" id="KW-1185">Reference proteome</keyword>
<dbReference type="NCBIfam" id="TIGR01509">
    <property type="entry name" value="HAD-SF-IA-v3"/>
    <property type="match status" value="1"/>
</dbReference>
<dbReference type="EMBL" id="JQBS01000024">
    <property type="protein sequence ID" value="KRN56636.1"/>
    <property type="molecule type" value="Genomic_DNA"/>
</dbReference>
<feature type="binding site" evidence="13">
    <location>
        <position position="76"/>
    </location>
    <ligand>
        <name>substrate</name>
    </ligand>
</feature>
<comment type="caution">
    <text evidence="16">The sequence shown here is derived from an EMBL/GenBank/DDBJ whole genome shotgun (WGS) entry which is preliminary data.</text>
</comment>
<reference evidence="16 17" key="1">
    <citation type="journal article" date="2015" name="Genome Announc.">
        <title>Expanding the biotechnology potential of lactobacilli through comparative genomics of 213 strains and associated genera.</title>
        <authorList>
            <person name="Sun Z."/>
            <person name="Harris H.M."/>
            <person name="McCann A."/>
            <person name="Guo C."/>
            <person name="Argimon S."/>
            <person name="Zhang W."/>
            <person name="Yang X."/>
            <person name="Jeffery I.B."/>
            <person name="Cooney J.C."/>
            <person name="Kagawa T.F."/>
            <person name="Liu W."/>
            <person name="Song Y."/>
            <person name="Salvetti E."/>
            <person name="Wrobel A."/>
            <person name="Rasinkangas P."/>
            <person name="Parkhill J."/>
            <person name="Rea M.C."/>
            <person name="O'Sullivan O."/>
            <person name="Ritari J."/>
            <person name="Douillard F.P."/>
            <person name="Paul Ross R."/>
            <person name="Yang R."/>
            <person name="Briner A.E."/>
            <person name="Felis G.E."/>
            <person name="de Vos W.M."/>
            <person name="Barrangou R."/>
            <person name="Klaenhammer T.R."/>
            <person name="Caufield P.W."/>
            <person name="Cui Y."/>
            <person name="Zhang H."/>
            <person name="O'Toole P.W."/>
        </authorList>
    </citation>
    <scope>NUCLEOTIDE SEQUENCE [LARGE SCALE GENOMIC DNA]</scope>
    <source>
        <strain evidence="16 17">DSM 20623</strain>
    </source>
</reference>
<feature type="active site" description="Proton donor/acceptor" evidence="12">
    <location>
        <position position="9"/>
    </location>
</feature>
<dbReference type="RefSeq" id="WP_034573046.1">
    <property type="nucleotide sequence ID" value="NZ_JQBS01000024.1"/>
</dbReference>